<evidence type="ECO:0000313" key="3">
    <source>
        <dbReference type="Proteomes" id="UP000714275"/>
    </source>
</evidence>
<dbReference type="EMBL" id="JABBWD010000307">
    <property type="protein sequence ID" value="KAG1761822.1"/>
    <property type="molecule type" value="Genomic_DNA"/>
</dbReference>
<feature type="signal peptide" evidence="1">
    <location>
        <begin position="1"/>
        <end position="22"/>
    </location>
</feature>
<accession>A0A9P7CVK0</accession>
<evidence type="ECO:0000313" key="2">
    <source>
        <dbReference type="EMBL" id="KAG1761822.1"/>
    </source>
</evidence>
<reference evidence="2" key="1">
    <citation type="journal article" date="2020" name="New Phytol.">
        <title>Comparative genomics reveals dynamic genome evolution in host specialist ectomycorrhizal fungi.</title>
        <authorList>
            <person name="Lofgren L.A."/>
            <person name="Nguyen N.H."/>
            <person name="Vilgalys R."/>
            <person name="Ruytinx J."/>
            <person name="Liao H.L."/>
            <person name="Branco S."/>
            <person name="Kuo A."/>
            <person name="LaButti K."/>
            <person name="Lipzen A."/>
            <person name="Andreopoulos W."/>
            <person name="Pangilinan J."/>
            <person name="Riley R."/>
            <person name="Hundley H."/>
            <person name="Na H."/>
            <person name="Barry K."/>
            <person name="Grigoriev I.V."/>
            <person name="Stajich J.E."/>
            <person name="Kennedy P.G."/>
        </authorList>
    </citation>
    <scope>NUCLEOTIDE SEQUENCE</scope>
    <source>
        <strain evidence="2">DOB743</strain>
    </source>
</reference>
<comment type="caution">
    <text evidence="2">The sequence shown here is derived from an EMBL/GenBank/DDBJ whole genome shotgun (WGS) entry which is preliminary data.</text>
</comment>
<proteinExistence type="predicted"/>
<dbReference type="AlphaFoldDB" id="A0A9P7CVK0"/>
<keyword evidence="1" id="KW-0732">Signal</keyword>
<organism evidence="2 3">
    <name type="scientific">Suillus placidus</name>
    <dbReference type="NCBI Taxonomy" id="48579"/>
    <lineage>
        <taxon>Eukaryota</taxon>
        <taxon>Fungi</taxon>
        <taxon>Dikarya</taxon>
        <taxon>Basidiomycota</taxon>
        <taxon>Agaricomycotina</taxon>
        <taxon>Agaricomycetes</taxon>
        <taxon>Agaricomycetidae</taxon>
        <taxon>Boletales</taxon>
        <taxon>Suillineae</taxon>
        <taxon>Suillaceae</taxon>
        <taxon>Suillus</taxon>
    </lineage>
</organism>
<feature type="chain" id="PRO_5040166045" evidence="1">
    <location>
        <begin position="23"/>
        <end position="84"/>
    </location>
</feature>
<gene>
    <name evidence="2" type="ORF">EV702DRAFT_1273147</name>
</gene>
<dbReference type="Proteomes" id="UP000714275">
    <property type="component" value="Unassembled WGS sequence"/>
</dbReference>
<evidence type="ECO:0000256" key="1">
    <source>
        <dbReference type="SAM" id="SignalP"/>
    </source>
</evidence>
<protein>
    <submittedName>
        <fullName evidence="2">Uncharacterized protein</fullName>
    </submittedName>
</protein>
<sequence length="84" mass="8947">MIRVSTFLLLALSGITYDRVKIATSHKKSSASVSVLQSLFVLQKAGQTPVPASVGIADIDDAKAATTARTIAEETRIVCEDEIK</sequence>
<name>A0A9P7CVK0_9AGAM</name>
<keyword evidence="3" id="KW-1185">Reference proteome</keyword>